<gene>
    <name evidence="1" type="ORF">LIER_01261</name>
</gene>
<dbReference type="Gene3D" id="3.10.10.10">
    <property type="entry name" value="HIV Type 1 Reverse Transcriptase, subunit A, domain 1"/>
    <property type="match status" value="1"/>
</dbReference>
<name>A0AAV3NKC2_LITER</name>
<accession>A0AAV3NKC2</accession>
<keyword evidence="2" id="KW-1185">Reference proteome</keyword>
<protein>
    <submittedName>
        <fullName evidence="1">Uncharacterized protein</fullName>
    </submittedName>
</protein>
<dbReference type="Proteomes" id="UP001454036">
    <property type="component" value="Unassembled WGS sequence"/>
</dbReference>
<organism evidence="1 2">
    <name type="scientific">Lithospermum erythrorhizon</name>
    <name type="common">Purple gromwell</name>
    <name type="synonym">Lithospermum officinale var. erythrorhizon</name>
    <dbReference type="NCBI Taxonomy" id="34254"/>
    <lineage>
        <taxon>Eukaryota</taxon>
        <taxon>Viridiplantae</taxon>
        <taxon>Streptophyta</taxon>
        <taxon>Embryophyta</taxon>
        <taxon>Tracheophyta</taxon>
        <taxon>Spermatophyta</taxon>
        <taxon>Magnoliopsida</taxon>
        <taxon>eudicotyledons</taxon>
        <taxon>Gunneridae</taxon>
        <taxon>Pentapetalae</taxon>
        <taxon>asterids</taxon>
        <taxon>lamiids</taxon>
        <taxon>Boraginales</taxon>
        <taxon>Boraginaceae</taxon>
        <taxon>Boraginoideae</taxon>
        <taxon>Lithospermeae</taxon>
        <taxon>Lithospermum</taxon>
    </lineage>
</organism>
<reference evidence="1 2" key="1">
    <citation type="submission" date="2024-01" db="EMBL/GenBank/DDBJ databases">
        <title>The complete chloroplast genome sequence of Lithospermum erythrorhizon: insights into the phylogenetic relationship among Boraginaceae species and the maternal lineages of purple gromwells.</title>
        <authorList>
            <person name="Okada T."/>
            <person name="Watanabe K."/>
        </authorList>
    </citation>
    <scope>NUCLEOTIDE SEQUENCE [LARGE SCALE GENOMIC DNA]</scope>
</reference>
<sequence length="117" mass="13643">MSGIDTLVTLIKLHVDSMYVPIKQKRRTFNDEKNQVVREEDEFLLKVDSIRELQFLEWIAKVVYVKNSNVKKSNGTWRICGPSKEFERNLQSTEGEQAKNQPRQVLIWANVGEVYGD</sequence>
<dbReference type="EMBL" id="BAABME010000119">
    <property type="protein sequence ID" value="GAA0139780.1"/>
    <property type="molecule type" value="Genomic_DNA"/>
</dbReference>
<evidence type="ECO:0000313" key="2">
    <source>
        <dbReference type="Proteomes" id="UP001454036"/>
    </source>
</evidence>
<dbReference type="AlphaFoldDB" id="A0AAV3NKC2"/>
<evidence type="ECO:0000313" key="1">
    <source>
        <dbReference type="EMBL" id="GAA0139780.1"/>
    </source>
</evidence>
<proteinExistence type="predicted"/>
<comment type="caution">
    <text evidence="1">The sequence shown here is derived from an EMBL/GenBank/DDBJ whole genome shotgun (WGS) entry which is preliminary data.</text>
</comment>